<organism evidence="1 2">
    <name type="scientific">Aristaeella hokkaidonensis</name>
    <dbReference type="NCBI Taxonomy" id="3046382"/>
    <lineage>
        <taxon>Bacteria</taxon>
        <taxon>Bacillati</taxon>
        <taxon>Bacillota</taxon>
        <taxon>Clostridia</taxon>
        <taxon>Eubacteriales</taxon>
        <taxon>Aristaeellaceae</taxon>
        <taxon>Aristaeella</taxon>
    </lineage>
</organism>
<evidence type="ECO:0000313" key="2">
    <source>
        <dbReference type="Proteomes" id="UP000682782"/>
    </source>
</evidence>
<reference evidence="1" key="1">
    <citation type="submission" date="2021-01" db="EMBL/GenBank/DDBJ databases">
        <title>Complete genome sequence of Clostridiales bacterium R-7.</title>
        <authorList>
            <person name="Mahoney-Kurpe S.C."/>
            <person name="Palevich N."/>
            <person name="Koike S."/>
            <person name="Moon C.D."/>
            <person name="Attwood G.T."/>
        </authorList>
    </citation>
    <scope>NUCLEOTIDE SEQUENCE</scope>
    <source>
        <strain evidence="1">R-7</strain>
    </source>
</reference>
<name>A0AC61MVG3_9FIRM</name>
<sequence length="163" mass="16807">MGKVQAVFGNGSPGAISRSVDDIVISVKNAGEEEIPFGTPVFLASGGAVPFDPDSPQDFSSFLGFAVRIADKTPDTYPQDQSGNPQAGCWKPGDVMEVLVRGGITVSLAASGTTGGKVYIRKSDGALTASAGAADSTVLLENVRIRNSGAMCCEVVVNKRNII</sequence>
<evidence type="ECO:0000313" key="1">
    <source>
        <dbReference type="EMBL" id="QUC66227.1"/>
    </source>
</evidence>
<accession>A0AC61MVG3</accession>
<dbReference type="Proteomes" id="UP000682782">
    <property type="component" value="Chromosome"/>
</dbReference>
<dbReference type="EMBL" id="CP068393">
    <property type="protein sequence ID" value="QUC66227.1"/>
    <property type="molecule type" value="Genomic_DNA"/>
</dbReference>
<protein>
    <submittedName>
        <fullName evidence="1">Uncharacterized protein</fullName>
    </submittedName>
</protein>
<keyword evidence="2" id="KW-1185">Reference proteome</keyword>
<gene>
    <name evidence="1" type="ORF">JYE49_10140</name>
</gene>
<proteinExistence type="predicted"/>